<reference evidence="2 4" key="2">
    <citation type="journal article" date="2020" name="Int. J. Syst. Evol. Microbiol.">
        <title>Vagococcus xieshaowenii sp. nov., isolated from snow finch (Montifringilla taczanowskii) cloacal content.</title>
        <authorList>
            <person name="Ge Y."/>
            <person name="Yang J."/>
            <person name="Lai X.H."/>
            <person name="Zhang G."/>
            <person name="Jin D."/>
            <person name="Lu S."/>
            <person name="Wang B."/>
            <person name="Huang Y."/>
            <person name="Huang Y."/>
            <person name="Ren Z."/>
            <person name="Zhang X."/>
            <person name="Xu J."/>
        </authorList>
    </citation>
    <scope>NUCLEOTIDE SEQUENCE [LARGE SCALE GENOMIC DNA]</scope>
    <source>
        <strain evidence="4">personal::cf-49</strain>
        <strain evidence="2">Personal::cf-49</strain>
    </source>
</reference>
<dbReference type="Pfam" id="PF13443">
    <property type="entry name" value="HTH_26"/>
    <property type="match status" value="1"/>
</dbReference>
<dbReference type="SUPFAM" id="SSF47413">
    <property type="entry name" value="lambda repressor-like DNA-binding domains"/>
    <property type="match status" value="1"/>
</dbReference>
<dbReference type="AlphaFoldDB" id="A0AAJ5EH76"/>
<dbReference type="PROSITE" id="PS50943">
    <property type="entry name" value="HTH_CROC1"/>
    <property type="match status" value="1"/>
</dbReference>
<feature type="domain" description="HTH cro/C1-type" evidence="1">
    <location>
        <begin position="9"/>
        <end position="66"/>
    </location>
</feature>
<dbReference type="GO" id="GO:0003677">
    <property type="term" value="F:DNA binding"/>
    <property type="evidence" value="ECO:0007669"/>
    <property type="project" value="InterPro"/>
</dbReference>
<proteinExistence type="predicted"/>
<dbReference type="InterPro" id="IPR001387">
    <property type="entry name" value="Cro/C1-type_HTH"/>
</dbReference>
<evidence type="ECO:0000313" key="2">
    <source>
        <dbReference type="EMBL" id="QCA28900.1"/>
    </source>
</evidence>
<evidence type="ECO:0000313" key="3">
    <source>
        <dbReference type="EMBL" id="TFZ43318.1"/>
    </source>
</evidence>
<evidence type="ECO:0000313" key="5">
    <source>
        <dbReference type="Proteomes" id="UP000297725"/>
    </source>
</evidence>
<evidence type="ECO:0000313" key="4">
    <source>
        <dbReference type="Proteomes" id="UP000296883"/>
    </source>
</evidence>
<organism evidence="3 5">
    <name type="scientific">Vagococcus xieshaowenii</name>
    <dbReference type="NCBI Taxonomy" id="2562451"/>
    <lineage>
        <taxon>Bacteria</taxon>
        <taxon>Bacillati</taxon>
        <taxon>Bacillota</taxon>
        <taxon>Bacilli</taxon>
        <taxon>Lactobacillales</taxon>
        <taxon>Enterococcaceae</taxon>
        <taxon>Vagococcus</taxon>
    </lineage>
</organism>
<dbReference type="EMBL" id="CP038865">
    <property type="protein sequence ID" value="QCA28900.1"/>
    <property type="molecule type" value="Genomic_DNA"/>
</dbReference>
<dbReference type="InterPro" id="IPR010982">
    <property type="entry name" value="Lambda_DNA-bd_dom_sf"/>
</dbReference>
<dbReference type="SMART" id="SM00530">
    <property type="entry name" value="HTH_XRE"/>
    <property type="match status" value="1"/>
</dbReference>
<name>A0AAJ5EH76_9ENTE</name>
<gene>
    <name evidence="3" type="ORF">E4031_00410</name>
    <name evidence="2" type="ORF">E4Z98_06040</name>
</gene>
<dbReference type="Gene3D" id="1.10.260.40">
    <property type="entry name" value="lambda repressor-like DNA-binding domains"/>
    <property type="match status" value="1"/>
</dbReference>
<keyword evidence="4" id="KW-1185">Reference proteome</keyword>
<dbReference type="EMBL" id="SRHU01000002">
    <property type="protein sequence ID" value="TFZ43318.1"/>
    <property type="molecule type" value="Genomic_DNA"/>
</dbReference>
<dbReference type="Proteomes" id="UP000297725">
    <property type="component" value="Unassembled WGS sequence"/>
</dbReference>
<accession>A0AAJ5EH76</accession>
<dbReference type="Proteomes" id="UP000296883">
    <property type="component" value="Chromosome"/>
</dbReference>
<protein>
    <submittedName>
        <fullName evidence="3">XRE family transcriptional regulator</fullName>
    </submittedName>
</protein>
<sequence>MILLIKIKLDELLKEYDVTITEISDATGISRSTLTPLVNNPKQVKGLKIETIDTLCDFFGIHIQDFIEFSPTKSKYNIKTFWGTGDALNYTFLLSKTIGSKERLALLTVQMKGFSSDPNNESTLIFNGYTNFLNLEETKKYLDEVLADGDKYDINSFAKNNIFLNDISKQSSKNIESVTKIISKIMKTHINSIEEHQDISGIELNWILPNNELNKFKSYIYDFETEEVKESDATFHLHFKKEL</sequence>
<dbReference type="CDD" id="cd00093">
    <property type="entry name" value="HTH_XRE"/>
    <property type="match status" value="1"/>
</dbReference>
<reference evidence="3 5" key="1">
    <citation type="submission" date="2019-03" db="EMBL/GenBank/DDBJ databases">
        <title>Vagococcus sp. was isolated fron gut of Carduelis flavirostris.</title>
        <authorList>
            <person name="Ge Y."/>
        </authorList>
    </citation>
    <scope>NUCLEOTIDE SEQUENCE [LARGE SCALE GENOMIC DNA]</scope>
    <source>
        <strain evidence="3 5">CF-210</strain>
    </source>
</reference>
<evidence type="ECO:0000259" key="1">
    <source>
        <dbReference type="PROSITE" id="PS50943"/>
    </source>
</evidence>